<dbReference type="OrthoDB" id="9803188at2"/>
<dbReference type="Proteomes" id="UP000063781">
    <property type="component" value="Chromosome"/>
</dbReference>
<evidence type="ECO:0000313" key="4">
    <source>
        <dbReference type="Proteomes" id="UP000063781"/>
    </source>
</evidence>
<organism evidence="3 4">
    <name type="scientific">Erysipelothrix larvae</name>
    <dbReference type="NCBI Taxonomy" id="1514105"/>
    <lineage>
        <taxon>Bacteria</taxon>
        <taxon>Bacillati</taxon>
        <taxon>Bacillota</taxon>
        <taxon>Erysipelotrichia</taxon>
        <taxon>Erysipelotrichales</taxon>
        <taxon>Erysipelotrichaceae</taxon>
        <taxon>Erysipelothrix</taxon>
    </lineage>
</organism>
<dbReference type="SUPFAM" id="SSF56349">
    <property type="entry name" value="DNA breaking-rejoining enzymes"/>
    <property type="match status" value="1"/>
</dbReference>
<dbReference type="InterPro" id="IPR011010">
    <property type="entry name" value="DNA_brk_join_enz"/>
</dbReference>
<gene>
    <name evidence="3" type="ORF">AOC36_10970</name>
</gene>
<dbReference type="KEGG" id="erl:AOC36_10970"/>
<dbReference type="STRING" id="1514105.AOC36_10970"/>
<dbReference type="GO" id="GO:0006310">
    <property type="term" value="P:DNA recombination"/>
    <property type="evidence" value="ECO:0007669"/>
    <property type="project" value="UniProtKB-KW"/>
</dbReference>
<dbReference type="InterPro" id="IPR002104">
    <property type="entry name" value="Integrase_catalytic"/>
</dbReference>
<evidence type="ECO:0000256" key="1">
    <source>
        <dbReference type="ARBA" id="ARBA00023172"/>
    </source>
</evidence>
<proteinExistence type="predicted"/>
<accession>A0A0X8H1U8</accession>
<dbReference type="AlphaFoldDB" id="A0A0X8H1U8"/>
<dbReference type="PROSITE" id="PS51898">
    <property type="entry name" value="TYR_RECOMBINASE"/>
    <property type="match status" value="1"/>
</dbReference>
<feature type="domain" description="Tyr recombinase" evidence="2">
    <location>
        <begin position="1"/>
        <end position="131"/>
    </location>
</feature>
<dbReference type="RefSeq" id="WP_067634253.1">
    <property type="nucleotide sequence ID" value="NZ_CP013213.1"/>
</dbReference>
<dbReference type="GO" id="GO:0015074">
    <property type="term" value="P:DNA integration"/>
    <property type="evidence" value="ECO:0007669"/>
    <property type="project" value="InterPro"/>
</dbReference>
<dbReference type="InterPro" id="IPR013762">
    <property type="entry name" value="Integrase-like_cat_sf"/>
</dbReference>
<evidence type="ECO:0000313" key="3">
    <source>
        <dbReference type="EMBL" id="AMC94476.1"/>
    </source>
</evidence>
<dbReference type="EMBL" id="CP013213">
    <property type="protein sequence ID" value="AMC94476.1"/>
    <property type="molecule type" value="Genomic_DNA"/>
</dbReference>
<keyword evidence="1" id="KW-0233">DNA recombination</keyword>
<protein>
    <recommendedName>
        <fullName evidence="2">Tyr recombinase domain-containing protein</fullName>
    </recommendedName>
</protein>
<dbReference type="Gene3D" id="1.10.443.10">
    <property type="entry name" value="Intergrase catalytic core"/>
    <property type="match status" value="1"/>
</dbReference>
<evidence type="ECO:0000259" key="2">
    <source>
        <dbReference type="PROSITE" id="PS51898"/>
    </source>
</evidence>
<dbReference type="GO" id="GO:0003677">
    <property type="term" value="F:DNA binding"/>
    <property type="evidence" value="ECO:0007669"/>
    <property type="project" value="InterPro"/>
</dbReference>
<sequence length="142" mass="16734">MIEIVRDALIKEKQIQRDLNIKQVKVVDGISNFIFINRYGNPINQGPLNKALRRMIRLYNEEQLQKKDNIENITFLPNISCHSLRRTFTTRQVEANVNLKVLQEVLGHSDIRTTMNIYAEATEDLKHKEFEKYNSDYINKTL</sequence>
<dbReference type="Pfam" id="PF00589">
    <property type="entry name" value="Phage_integrase"/>
    <property type="match status" value="1"/>
</dbReference>
<reference evidence="3 4" key="1">
    <citation type="submission" date="2015-10" db="EMBL/GenBank/DDBJ databases">
        <title>Erysipelothrix larvae sp. LV19 isolated from the larval gut of the rhinoceros beetle, Trypoxylus dichotomus.</title>
        <authorList>
            <person name="Lim S."/>
            <person name="Kim B.-C."/>
        </authorList>
    </citation>
    <scope>NUCLEOTIDE SEQUENCE [LARGE SCALE GENOMIC DNA]</scope>
    <source>
        <strain evidence="3 4">LV19</strain>
    </source>
</reference>
<keyword evidence="4" id="KW-1185">Reference proteome</keyword>
<name>A0A0X8H1U8_9FIRM</name>